<evidence type="ECO:0000313" key="2">
    <source>
        <dbReference type="EMBL" id="RXH72743.1"/>
    </source>
</evidence>
<evidence type="ECO:0000256" key="1">
    <source>
        <dbReference type="SAM" id="Phobius"/>
    </source>
</evidence>
<keyword evidence="1" id="KW-0812">Transmembrane</keyword>
<protein>
    <submittedName>
        <fullName evidence="2">Uncharacterized protein</fullName>
    </submittedName>
</protein>
<dbReference type="EMBL" id="RDQH01000341">
    <property type="protein sequence ID" value="RXH72743.1"/>
    <property type="molecule type" value="Genomic_DNA"/>
</dbReference>
<reference evidence="2 3" key="1">
    <citation type="submission" date="2018-10" db="EMBL/GenBank/DDBJ databases">
        <title>A high-quality apple genome assembly.</title>
        <authorList>
            <person name="Hu J."/>
        </authorList>
    </citation>
    <scope>NUCLEOTIDE SEQUENCE [LARGE SCALE GENOMIC DNA]</scope>
    <source>
        <strain evidence="3">cv. HFTH1</strain>
        <tissue evidence="2">Young leaf</tissue>
    </source>
</reference>
<name>A0A498HV16_MALDO</name>
<keyword evidence="3" id="KW-1185">Reference proteome</keyword>
<comment type="caution">
    <text evidence="2">The sequence shown here is derived from an EMBL/GenBank/DDBJ whole genome shotgun (WGS) entry which is preliminary data.</text>
</comment>
<keyword evidence="1" id="KW-1133">Transmembrane helix</keyword>
<dbReference type="Proteomes" id="UP000290289">
    <property type="component" value="Chromosome 15"/>
</dbReference>
<feature type="transmembrane region" description="Helical" evidence="1">
    <location>
        <begin position="135"/>
        <end position="156"/>
    </location>
</feature>
<accession>A0A498HV16</accession>
<keyword evidence="1" id="KW-0472">Membrane</keyword>
<sequence>MVTEDAFPLLAAFLSLNINLSYIKSIELSQLESIALSQIVLLFLVNKMVKEIDRSEQQILEGDLARNDEKNEGTIVKCFDTAPGPSTKKSVKIEKTRFGLREDDCIIHRAGKKGKISYGWLYIGMHGCIDRIISLFCWSFILNMFFMSTFHFYYWIAFYSRDCHL</sequence>
<evidence type="ECO:0000313" key="3">
    <source>
        <dbReference type="Proteomes" id="UP000290289"/>
    </source>
</evidence>
<dbReference type="AlphaFoldDB" id="A0A498HV16"/>
<proteinExistence type="predicted"/>
<organism evidence="2 3">
    <name type="scientific">Malus domestica</name>
    <name type="common">Apple</name>
    <name type="synonym">Pyrus malus</name>
    <dbReference type="NCBI Taxonomy" id="3750"/>
    <lineage>
        <taxon>Eukaryota</taxon>
        <taxon>Viridiplantae</taxon>
        <taxon>Streptophyta</taxon>
        <taxon>Embryophyta</taxon>
        <taxon>Tracheophyta</taxon>
        <taxon>Spermatophyta</taxon>
        <taxon>Magnoliopsida</taxon>
        <taxon>eudicotyledons</taxon>
        <taxon>Gunneridae</taxon>
        <taxon>Pentapetalae</taxon>
        <taxon>rosids</taxon>
        <taxon>fabids</taxon>
        <taxon>Rosales</taxon>
        <taxon>Rosaceae</taxon>
        <taxon>Amygdaloideae</taxon>
        <taxon>Maleae</taxon>
        <taxon>Malus</taxon>
    </lineage>
</organism>
<gene>
    <name evidence="2" type="ORF">DVH24_012427</name>
</gene>